<reference evidence="5 6" key="1">
    <citation type="journal article" date="2019" name="Environ. Microbiol.">
        <title>Species interactions and distinct microbial communities in high Arctic permafrost affected cryosols are associated with the CH4 and CO2 gas fluxes.</title>
        <authorList>
            <person name="Altshuler I."/>
            <person name="Hamel J."/>
            <person name="Turney S."/>
            <person name="Magnuson E."/>
            <person name="Levesque R."/>
            <person name="Greer C."/>
            <person name="Whyte L.G."/>
        </authorList>
    </citation>
    <scope>NUCLEOTIDE SEQUENCE [LARGE SCALE GENOMIC DNA]</scope>
    <source>
        <strain evidence="5 6">S9.2P</strain>
    </source>
</reference>
<dbReference type="InterPro" id="IPR036388">
    <property type="entry name" value="WH-like_DNA-bd_sf"/>
</dbReference>
<feature type="domain" description="HTH luxR-type" evidence="4">
    <location>
        <begin position="186"/>
        <end position="251"/>
    </location>
</feature>
<dbReference type="AlphaFoldDB" id="A0A502GCW1"/>
<keyword evidence="6" id="KW-1185">Reference proteome</keyword>
<sequence length="253" mass="29236">MNNSRSLLDTKLLAQRFEAGNDASVQLEACQHIAQTYATIENGIAVLSDFNTRQSYLYPGGVAQQLGLDENNTTMRSIWEDELFNRIHPEDLQRKYRLEFQFFQLMKSIDVAQRFDYEAVSKLRIKNKEGNYVFVRHRILYLKGPEDDAIRFALCLYNVLYTHPEFDIPQGVIVNTKTAEVIDYDKQQFDNKLSSREKEILGLIQYGRRSKEIASQLAVSINTVHRHRQNILQKLKVSSAIEACRVAQNMGLL</sequence>
<dbReference type="Gene3D" id="1.10.10.10">
    <property type="entry name" value="Winged helix-like DNA-binding domain superfamily/Winged helix DNA-binding domain"/>
    <property type="match status" value="1"/>
</dbReference>
<dbReference type="PANTHER" id="PTHR44688">
    <property type="entry name" value="DNA-BINDING TRANSCRIPTIONAL ACTIVATOR DEVR_DOSR"/>
    <property type="match status" value="1"/>
</dbReference>
<dbReference type="OrthoDB" id="965844at2"/>
<dbReference type="Pfam" id="PF00196">
    <property type="entry name" value="GerE"/>
    <property type="match status" value="1"/>
</dbReference>
<protein>
    <submittedName>
        <fullName evidence="5">DNA-binding response regulator</fullName>
    </submittedName>
</protein>
<dbReference type="RefSeq" id="WP_140469519.1">
    <property type="nucleotide sequence ID" value="NZ_RCYZ01000013.1"/>
</dbReference>
<accession>A0A502GCW1</accession>
<dbReference type="GO" id="GO:0003677">
    <property type="term" value="F:DNA binding"/>
    <property type="evidence" value="ECO:0007669"/>
    <property type="project" value="UniProtKB-KW"/>
</dbReference>
<evidence type="ECO:0000256" key="2">
    <source>
        <dbReference type="ARBA" id="ARBA00023125"/>
    </source>
</evidence>
<dbReference type="Gene3D" id="3.30.450.20">
    <property type="entry name" value="PAS domain"/>
    <property type="match status" value="1"/>
</dbReference>
<comment type="caution">
    <text evidence="5">The sequence shown here is derived from an EMBL/GenBank/DDBJ whole genome shotgun (WGS) entry which is preliminary data.</text>
</comment>
<dbReference type="PROSITE" id="PS50043">
    <property type="entry name" value="HTH_LUXR_2"/>
    <property type="match status" value="1"/>
</dbReference>
<dbReference type="EMBL" id="RCYZ01000013">
    <property type="protein sequence ID" value="TPG59502.1"/>
    <property type="molecule type" value="Genomic_DNA"/>
</dbReference>
<evidence type="ECO:0000256" key="3">
    <source>
        <dbReference type="ARBA" id="ARBA00023163"/>
    </source>
</evidence>
<dbReference type="CDD" id="cd06170">
    <property type="entry name" value="LuxR_C_like"/>
    <property type="match status" value="1"/>
</dbReference>
<dbReference type="Proteomes" id="UP000317646">
    <property type="component" value="Unassembled WGS sequence"/>
</dbReference>
<dbReference type="PANTHER" id="PTHR44688:SF16">
    <property type="entry name" value="DNA-BINDING TRANSCRIPTIONAL ACTIVATOR DEVR_DOSR"/>
    <property type="match status" value="1"/>
</dbReference>
<keyword evidence="3" id="KW-0804">Transcription</keyword>
<dbReference type="PROSITE" id="PS00622">
    <property type="entry name" value="HTH_LUXR_1"/>
    <property type="match status" value="1"/>
</dbReference>
<organism evidence="5 6">
    <name type="scientific">Hymenobacter nivis</name>
    <dbReference type="NCBI Taxonomy" id="1850093"/>
    <lineage>
        <taxon>Bacteria</taxon>
        <taxon>Pseudomonadati</taxon>
        <taxon>Bacteroidota</taxon>
        <taxon>Cytophagia</taxon>
        <taxon>Cytophagales</taxon>
        <taxon>Hymenobacteraceae</taxon>
        <taxon>Hymenobacter</taxon>
    </lineage>
</organism>
<keyword evidence="1" id="KW-0805">Transcription regulation</keyword>
<dbReference type="GO" id="GO:0006355">
    <property type="term" value="P:regulation of DNA-templated transcription"/>
    <property type="evidence" value="ECO:0007669"/>
    <property type="project" value="InterPro"/>
</dbReference>
<proteinExistence type="predicted"/>
<name>A0A502GCW1_9BACT</name>
<evidence type="ECO:0000259" key="4">
    <source>
        <dbReference type="PROSITE" id="PS50043"/>
    </source>
</evidence>
<dbReference type="InterPro" id="IPR016032">
    <property type="entry name" value="Sig_transdc_resp-reg_C-effctor"/>
</dbReference>
<evidence type="ECO:0000256" key="1">
    <source>
        <dbReference type="ARBA" id="ARBA00023015"/>
    </source>
</evidence>
<dbReference type="PRINTS" id="PR00038">
    <property type="entry name" value="HTHLUXR"/>
</dbReference>
<dbReference type="SUPFAM" id="SSF46894">
    <property type="entry name" value="C-terminal effector domain of the bipartite response regulators"/>
    <property type="match status" value="1"/>
</dbReference>
<gene>
    <name evidence="5" type="ORF">EAH73_21560</name>
</gene>
<keyword evidence="2 5" id="KW-0238">DNA-binding</keyword>
<dbReference type="SMART" id="SM00421">
    <property type="entry name" value="HTH_LUXR"/>
    <property type="match status" value="1"/>
</dbReference>
<evidence type="ECO:0000313" key="5">
    <source>
        <dbReference type="EMBL" id="TPG59502.1"/>
    </source>
</evidence>
<dbReference type="InterPro" id="IPR000792">
    <property type="entry name" value="Tscrpt_reg_LuxR_C"/>
</dbReference>
<evidence type="ECO:0000313" key="6">
    <source>
        <dbReference type="Proteomes" id="UP000317646"/>
    </source>
</evidence>